<comment type="caution">
    <text evidence="2">The sequence shown here is derived from an EMBL/GenBank/DDBJ whole genome shotgun (WGS) entry which is preliminary data.</text>
</comment>
<feature type="transmembrane region" description="Helical" evidence="1">
    <location>
        <begin position="7"/>
        <end position="27"/>
    </location>
</feature>
<evidence type="ECO:0000256" key="1">
    <source>
        <dbReference type="SAM" id="Phobius"/>
    </source>
</evidence>
<accession>A0A845GL62</accession>
<evidence type="ECO:0000313" key="3">
    <source>
        <dbReference type="Proteomes" id="UP000447355"/>
    </source>
</evidence>
<keyword evidence="1" id="KW-0812">Transmembrane</keyword>
<dbReference type="AlphaFoldDB" id="A0A845GL62"/>
<dbReference type="EMBL" id="WWCX01000010">
    <property type="protein sequence ID" value="MYM94106.1"/>
    <property type="molecule type" value="Genomic_DNA"/>
</dbReference>
<evidence type="ECO:0000313" key="2">
    <source>
        <dbReference type="EMBL" id="MYM94106.1"/>
    </source>
</evidence>
<feature type="transmembrane region" description="Helical" evidence="1">
    <location>
        <begin position="33"/>
        <end position="50"/>
    </location>
</feature>
<feature type="transmembrane region" description="Helical" evidence="1">
    <location>
        <begin position="57"/>
        <end position="78"/>
    </location>
</feature>
<proteinExistence type="predicted"/>
<keyword evidence="1" id="KW-0472">Membrane</keyword>
<organism evidence="2 3">
    <name type="scientific">Duganella vulcania</name>
    <dbReference type="NCBI Taxonomy" id="2692166"/>
    <lineage>
        <taxon>Bacteria</taxon>
        <taxon>Pseudomonadati</taxon>
        <taxon>Pseudomonadota</taxon>
        <taxon>Betaproteobacteria</taxon>
        <taxon>Burkholderiales</taxon>
        <taxon>Oxalobacteraceae</taxon>
        <taxon>Telluria group</taxon>
        <taxon>Duganella</taxon>
    </lineage>
</organism>
<keyword evidence="1" id="KW-1133">Transmembrane helix</keyword>
<reference evidence="2" key="1">
    <citation type="submission" date="2019-12" db="EMBL/GenBank/DDBJ databases">
        <title>Novel species isolated from a subtropical stream in China.</title>
        <authorList>
            <person name="Lu H."/>
        </authorList>
    </citation>
    <scope>NUCLEOTIDE SEQUENCE [LARGE SCALE GENOMIC DNA]</scope>
    <source>
        <strain evidence="2">FT81W</strain>
    </source>
</reference>
<dbReference type="Proteomes" id="UP000447355">
    <property type="component" value="Unassembled WGS sequence"/>
</dbReference>
<dbReference type="RefSeq" id="WP_161083291.1">
    <property type="nucleotide sequence ID" value="NZ_WWCX01000010.1"/>
</dbReference>
<sequence length="81" mass="8768">MFSKKLIGTWVVLAFSGGISFFGMSYLVKHWGLIALVIFVLFLLGGFRALPWNTGPLGHAISLGIAIGFFLAPIFSIMPHG</sequence>
<protein>
    <submittedName>
        <fullName evidence="2">Uncharacterized protein</fullName>
    </submittedName>
</protein>
<gene>
    <name evidence="2" type="ORF">GTP90_09575</name>
</gene>
<name>A0A845GL62_9BURK</name>